<protein>
    <submittedName>
        <fullName evidence="2">SMI1/KNR4 family protein</fullName>
    </submittedName>
</protein>
<dbReference type="EMBL" id="CP129013">
    <property type="protein sequence ID" value="WLR42878.1"/>
    <property type="molecule type" value="Genomic_DNA"/>
</dbReference>
<evidence type="ECO:0000313" key="3">
    <source>
        <dbReference type="Proteomes" id="UP001197974"/>
    </source>
</evidence>
<organism evidence="2 3">
    <name type="scientific">Bacillus carboniphilus</name>
    <dbReference type="NCBI Taxonomy" id="86663"/>
    <lineage>
        <taxon>Bacteria</taxon>
        <taxon>Bacillati</taxon>
        <taxon>Bacillota</taxon>
        <taxon>Bacilli</taxon>
        <taxon>Bacillales</taxon>
        <taxon>Bacillaceae</taxon>
        <taxon>Bacillus</taxon>
    </lineage>
</organism>
<dbReference type="SUPFAM" id="SSF160631">
    <property type="entry name" value="SMI1/KNR4-like"/>
    <property type="match status" value="1"/>
</dbReference>
<dbReference type="RefSeq" id="WP_226539296.1">
    <property type="nucleotide sequence ID" value="NZ_CP129013.1"/>
</dbReference>
<feature type="domain" description="Knr4/Smi1-like" evidence="1">
    <location>
        <begin position="12"/>
        <end position="154"/>
    </location>
</feature>
<dbReference type="Gene3D" id="3.40.1580.10">
    <property type="entry name" value="SMI1/KNR4-like"/>
    <property type="match status" value="1"/>
</dbReference>
<dbReference type="Proteomes" id="UP001197974">
    <property type="component" value="Chromosome"/>
</dbReference>
<proteinExistence type="predicted"/>
<evidence type="ECO:0000313" key="2">
    <source>
        <dbReference type="EMBL" id="WLR42878.1"/>
    </source>
</evidence>
<gene>
    <name evidence="2" type="ORF">LC087_01160</name>
</gene>
<dbReference type="InterPro" id="IPR037883">
    <property type="entry name" value="Knr4/Smi1-like_sf"/>
</dbReference>
<reference evidence="2 3" key="1">
    <citation type="submission" date="2023-06" db="EMBL/GenBank/DDBJ databases">
        <title>Five Gram-positive bacteria isolated from mangrove sediments in Shenzhen, Guangdong, China.</title>
        <authorList>
            <person name="Yu S."/>
            <person name="Zheng W."/>
            <person name="Huang Y."/>
        </authorList>
    </citation>
    <scope>NUCLEOTIDE SEQUENCE [LARGE SCALE GENOMIC DNA]</scope>
    <source>
        <strain evidence="2 3">SaN35-3</strain>
    </source>
</reference>
<dbReference type="Pfam" id="PF14568">
    <property type="entry name" value="SUKH_6"/>
    <property type="match status" value="1"/>
</dbReference>
<dbReference type="SMART" id="SM00860">
    <property type="entry name" value="SMI1_KNR4"/>
    <property type="match status" value="1"/>
</dbReference>
<evidence type="ECO:0000259" key="1">
    <source>
        <dbReference type="SMART" id="SM00860"/>
    </source>
</evidence>
<sequence>MEFKDGSIIYPLPDDTLLSEKEGKWRIKLPEAYKEFIKKYNGGTPIKDSFKCNNHIYAIDRFLCILKVTGERDDEYYDIGVVRTQLDERIVFDENLVGTELLPIAVLFAGDFVCLDYRTNKEQPRVVVWNHEESGDLDPVTYDVSNSFSDFISMVE</sequence>
<accession>A0ABY9JVV3</accession>
<dbReference type="InterPro" id="IPR018958">
    <property type="entry name" value="Knr4/Smi1-like_dom"/>
</dbReference>
<keyword evidence="3" id="KW-1185">Reference proteome</keyword>
<name>A0ABY9JVV3_9BACI</name>